<gene>
    <name evidence="2" type="ORF">AAT19DRAFT_11031</name>
</gene>
<sequence>MVWLAEDIAWTAVRSDGSSKGAHDKIAVVRQVARKGDPPNLALEWFVEPTHEDGLYSPQRTPQPASTRRLALPPSPATHNLPWLPAARPPILSASSARPATNTKTRRKAVFYRAPQPAFASSSRQHRRALRPCNWAGRNVLGRTSGT</sequence>
<reference evidence="2 3" key="1">
    <citation type="journal article" date="2018" name="Elife">
        <title>Functional genomics of lipid metabolism in the oleaginous yeast Rhodosporidium toruloides.</title>
        <authorList>
            <person name="Coradetti S.T."/>
            <person name="Pinel D."/>
            <person name="Geiselman G."/>
            <person name="Ito M."/>
            <person name="Mondo S."/>
            <person name="Reilly M.C."/>
            <person name="Cheng Y.F."/>
            <person name="Bauer S."/>
            <person name="Grigoriev I."/>
            <person name="Gladden J.M."/>
            <person name="Simmons B.A."/>
            <person name="Brem R."/>
            <person name="Arkin A.P."/>
            <person name="Skerker J.M."/>
        </authorList>
    </citation>
    <scope>NUCLEOTIDE SEQUENCE [LARGE SCALE GENOMIC DNA]</scope>
    <source>
        <strain evidence="2 3">NBRC 0880</strain>
    </source>
</reference>
<dbReference type="EMBL" id="LCTV02000014">
    <property type="protein sequence ID" value="PRQ70874.1"/>
    <property type="molecule type" value="Genomic_DNA"/>
</dbReference>
<organism evidence="2 3">
    <name type="scientific">Rhodotorula toruloides</name>
    <name type="common">Yeast</name>
    <name type="synonym">Rhodosporidium toruloides</name>
    <dbReference type="NCBI Taxonomy" id="5286"/>
    <lineage>
        <taxon>Eukaryota</taxon>
        <taxon>Fungi</taxon>
        <taxon>Dikarya</taxon>
        <taxon>Basidiomycota</taxon>
        <taxon>Pucciniomycotina</taxon>
        <taxon>Microbotryomycetes</taxon>
        <taxon>Sporidiobolales</taxon>
        <taxon>Sporidiobolaceae</taxon>
        <taxon>Rhodotorula</taxon>
    </lineage>
</organism>
<evidence type="ECO:0000256" key="1">
    <source>
        <dbReference type="SAM" id="MobiDB-lite"/>
    </source>
</evidence>
<dbReference type="AlphaFoldDB" id="A0A2S9ZYQ5"/>
<dbReference type="OrthoDB" id="10572237at2759"/>
<protein>
    <submittedName>
        <fullName evidence="2">Uncharacterized protein</fullName>
    </submittedName>
</protein>
<name>A0A2S9ZYQ5_RHOTO</name>
<feature type="compositionally biased region" description="Polar residues" evidence="1">
    <location>
        <begin position="93"/>
        <end position="103"/>
    </location>
</feature>
<proteinExistence type="predicted"/>
<feature type="region of interest" description="Disordered" evidence="1">
    <location>
        <begin position="52"/>
        <end position="131"/>
    </location>
</feature>
<evidence type="ECO:0000313" key="2">
    <source>
        <dbReference type="EMBL" id="PRQ70874.1"/>
    </source>
</evidence>
<dbReference type="Proteomes" id="UP000239560">
    <property type="component" value="Unassembled WGS sequence"/>
</dbReference>
<comment type="caution">
    <text evidence="2">The sequence shown here is derived from an EMBL/GenBank/DDBJ whole genome shotgun (WGS) entry which is preliminary data.</text>
</comment>
<accession>A0A2S9ZYQ5</accession>
<evidence type="ECO:0000313" key="3">
    <source>
        <dbReference type="Proteomes" id="UP000239560"/>
    </source>
</evidence>